<evidence type="ECO:0000259" key="2">
    <source>
        <dbReference type="Pfam" id="PF08329"/>
    </source>
</evidence>
<evidence type="ECO:0000313" key="3">
    <source>
        <dbReference type="EMBL" id="MBM3114503.1"/>
    </source>
</evidence>
<dbReference type="Proteomes" id="UP000809431">
    <property type="component" value="Unassembled WGS sequence"/>
</dbReference>
<organism evidence="3 4">
    <name type="scientific">Jeongeupia naejangsanensis</name>
    <dbReference type="NCBI Taxonomy" id="613195"/>
    <lineage>
        <taxon>Bacteria</taxon>
        <taxon>Pseudomonadati</taxon>
        <taxon>Pseudomonadota</taxon>
        <taxon>Betaproteobacteria</taxon>
        <taxon>Neisseriales</taxon>
        <taxon>Chitinibacteraceae</taxon>
        <taxon>Jeongeupia</taxon>
    </lineage>
</organism>
<dbReference type="SUPFAM" id="SSF81296">
    <property type="entry name" value="E set domains"/>
    <property type="match status" value="1"/>
</dbReference>
<keyword evidence="4" id="KW-1185">Reference proteome</keyword>
<dbReference type="Pfam" id="PF08329">
    <property type="entry name" value="ChitinaseA_N"/>
    <property type="match status" value="1"/>
</dbReference>
<dbReference type="InterPro" id="IPR013540">
    <property type="entry name" value="ChitinaseA_N"/>
</dbReference>
<name>A0ABS2BHD3_9NEIS</name>
<evidence type="ECO:0000256" key="1">
    <source>
        <dbReference type="SAM" id="SignalP"/>
    </source>
</evidence>
<feature type="domain" description="Chitinase A N-terminal" evidence="2">
    <location>
        <begin position="227"/>
        <end position="302"/>
    </location>
</feature>
<reference evidence="3 4" key="1">
    <citation type="submission" date="2021-01" db="EMBL/GenBank/DDBJ databases">
        <title>Draft Genome Sequence and Polyhydroxyalkanoate Biosynthetic Potential of Jeongeupia naejangsanensis Type Strain DSM 24253.</title>
        <authorList>
            <person name="Turrini P."/>
            <person name="Artuso I."/>
            <person name="Lugli G.A."/>
            <person name="Frangipani E."/>
            <person name="Ventura M."/>
            <person name="Visca P."/>
        </authorList>
    </citation>
    <scope>NUCLEOTIDE SEQUENCE [LARGE SCALE GENOMIC DNA]</scope>
    <source>
        <strain evidence="3 4">DSM 24253</strain>
    </source>
</reference>
<evidence type="ECO:0000313" key="4">
    <source>
        <dbReference type="Proteomes" id="UP000809431"/>
    </source>
</evidence>
<dbReference type="InterPro" id="IPR014756">
    <property type="entry name" value="Ig_E-set"/>
</dbReference>
<dbReference type="EMBL" id="JAESND010000001">
    <property type="protein sequence ID" value="MBM3114503.1"/>
    <property type="molecule type" value="Genomic_DNA"/>
</dbReference>
<sequence>MRTLVFALMLCAMPAMAGKLLTPAEAAALGDAACTPLKSGLLDCQQIAAPAAPPAQDPTIRPLESMFSPMEQVFPAPQAEAPILPSFDPIPAQLDGDTVNIGWDIGFGTPASWWEVLDNDDLRLKSRNFVQRPLGVAPLGENIVASEGMIVQGGMQSVSVQSGVYRLGPLKPGRHLIEVRLCNPDIDGKPLCNGKTFETWVGAKGEQTGVPEKPQLDWVPPITTGEPITLGWNVWWGQAGNYWQLLDGQQVLLESHDFTETGERSQSAQTVLKGLSAGKHSLKVRLCNALQCAESDPAPVEVLLAPETPVKPILSLLPLDQGRWLLRWSLPRSTQVVKPTEWQLLDADAQTVLLHEKTLRSCRVPGDAQQTVTSYCGEARIDQAALPKQLLIRVCAGQRCVDSDTVPAVMLLATPETE</sequence>
<dbReference type="RefSeq" id="WP_203536189.1">
    <property type="nucleotide sequence ID" value="NZ_JAESND010000001.1"/>
</dbReference>
<feature type="signal peptide" evidence="1">
    <location>
        <begin position="1"/>
        <end position="17"/>
    </location>
</feature>
<keyword evidence="1" id="KW-0732">Signal</keyword>
<protein>
    <recommendedName>
        <fullName evidence="2">Chitinase A N-terminal domain-containing protein</fullName>
    </recommendedName>
</protein>
<dbReference type="Gene3D" id="2.60.40.10">
    <property type="entry name" value="Immunoglobulins"/>
    <property type="match status" value="1"/>
</dbReference>
<feature type="chain" id="PRO_5046816506" description="Chitinase A N-terminal domain-containing protein" evidence="1">
    <location>
        <begin position="18"/>
        <end position="418"/>
    </location>
</feature>
<dbReference type="InterPro" id="IPR013783">
    <property type="entry name" value="Ig-like_fold"/>
</dbReference>
<proteinExistence type="predicted"/>
<accession>A0ABS2BHD3</accession>
<comment type="caution">
    <text evidence="3">The sequence shown here is derived from an EMBL/GenBank/DDBJ whole genome shotgun (WGS) entry which is preliminary data.</text>
</comment>
<gene>
    <name evidence="3" type="ORF">JMJ54_01560</name>
</gene>